<reference evidence="4 5" key="1">
    <citation type="journal article" date="2015" name="Genome Announc.">
        <title>Expanding the biotechnology potential of lactobacilli through comparative genomics of 213 strains and associated genera.</title>
        <authorList>
            <person name="Sun Z."/>
            <person name="Harris H.M."/>
            <person name="McCann A."/>
            <person name="Guo C."/>
            <person name="Argimon S."/>
            <person name="Zhang W."/>
            <person name="Yang X."/>
            <person name="Jeffery I.B."/>
            <person name="Cooney J.C."/>
            <person name="Kagawa T.F."/>
            <person name="Liu W."/>
            <person name="Song Y."/>
            <person name="Salvetti E."/>
            <person name="Wrobel A."/>
            <person name="Rasinkangas P."/>
            <person name="Parkhill J."/>
            <person name="Rea M.C."/>
            <person name="O'Sullivan O."/>
            <person name="Ritari J."/>
            <person name="Douillard F.P."/>
            <person name="Paul Ross R."/>
            <person name="Yang R."/>
            <person name="Briner A.E."/>
            <person name="Felis G.E."/>
            <person name="de Vos W.M."/>
            <person name="Barrangou R."/>
            <person name="Klaenhammer T.R."/>
            <person name="Caufield P.W."/>
            <person name="Cui Y."/>
            <person name="Zhang H."/>
            <person name="O'Toole P.W."/>
        </authorList>
    </citation>
    <scope>NUCLEOTIDE SEQUENCE [LARGE SCALE GENOMIC DNA]</scope>
    <source>
        <strain evidence="4 5">DSM 20183</strain>
    </source>
</reference>
<feature type="compositionally biased region" description="Polar residues" evidence="1">
    <location>
        <begin position="56"/>
        <end position="82"/>
    </location>
</feature>
<name>A0A0R1JBI6_9LACO</name>
<keyword evidence="5" id="KW-1185">Reference proteome</keyword>
<dbReference type="Pfam" id="PF13529">
    <property type="entry name" value="Peptidase_C39_2"/>
    <property type="match status" value="1"/>
</dbReference>
<keyword evidence="2" id="KW-0732">Signal</keyword>
<dbReference type="InterPro" id="IPR039564">
    <property type="entry name" value="Peptidase_C39-like"/>
</dbReference>
<dbReference type="EMBL" id="AZDG01000005">
    <property type="protein sequence ID" value="KRK65058.1"/>
    <property type="molecule type" value="Genomic_DNA"/>
</dbReference>
<evidence type="ECO:0000313" key="4">
    <source>
        <dbReference type="EMBL" id="KRK65058.1"/>
    </source>
</evidence>
<feature type="domain" description="Peptidase C39-like" evidence="3">
    <location>
        <begin position="272"/>
        <end position="400"/>
    </location>
</feature>
<protein>
    <submittedName>
        <fullName evidence="4">Secreted SH3 domain protein</fullName>
    </submittedName>
</protein>
<dbReference type="RefSeq" id="WP_057764821.1">
    <property type="nucleotide sequence ID" value="NZ_AZDG01000005.1"/>
</dbReference>
<organism evidence="4 5">
    <name type="scientific">Companilactobacillus tucceti DSM 20183</name>
    <dbReference type="NCBI Taxonomy" id="1423811"/>
    <lineage>
        <taxon>Bacteria</taxon>
        <taxon>Bacillati</taxon>
        <taxon>Bacillota</taxon>
        <taxon>Bacilli</taxon>
        <taxon>Lactobacillales</taxon>
        <taxon>Lactobacillaceae</taxon>
        <taxon>Companilactobacillus</taxon>
    </lineage>
</organism>
<dbReference type="PANTHER" id="PTHR37806:SF1">
    <property type="entry name" value="PEPTIDASE C39-LIKE DOMAIN-CONTAINING PROTEIN"/>
    <property type="match status" value="1"/>
</dbReference>
<dbReference type="STRING" id="1423811.FC72_GL001685"/>
<dbReference type="AlphaFoldDB" id="A0A0R1JBI6"/>
<feature type="compositionally biased region" description="Low complexity" evidence="1">
    <location>
        <begin position="38"/>
        <end position="55"/>
    </location>
</feature>
<accession>A0A0R1JBI6</accession>
<comment type="caution">
    <text evidence="4">The sequence shown here is derived from an EMBL/GenBank/DDBJ whole genome shotgun (WGS) entry which is preliminary data.</text>
</comment>
<feature type="compositionally biased region" description="Low complexity" evidence="1">
    <location>
        <begin position="83"/>
        <end position="116"/>
    </location>
</feature>
<dbReference type="Proteomes" id="UP000050929">
    <property type="component" value="Unassembled WGS sequence"/>
</dbReference>
<sequence>MGIRSKFILAASLGTVFLMTPEIVHADDIDASQTQSVSTTNEPSNEPSNNESTNSATPINNNEIKTEGNVNDQAPSGDNDQNQTVTSQQGQITQTSQNNQSEPITNDTNNSSDVTTQQSQYSDESIDGIFHVNGSTAYLYQGNGQQVDNRALGANTPWMTDIKRTWNDGTIYYRVSTNEFVKETSGYFDNNVKEYSGTASVTYDSDVQLFRGYGKNAVYAGSTVAPNSAWKIDKRVSNGGEYWYEVGNNVWLPQSSVVVNDSTYPAANWVAGVPMISQRPELPNGCEITAVTMMLQYAGANVNKMQLAYEMPRSSNPNYGYMGQPWDNTGVTIFPPALMRLVEKYAGSAKNLTGQGLDAIKYQISIGHPVVTWNTLHGFPYHALTVTGYDSNYIYYNDCWLNQPMQMDINQFLANWNTQDRRAISY</sequence>
<evidence type="ECO:0000256" key="1">
    <source>
        <dbReference type="SAM" id="MobiDB-lite"/>
    </source>
</evidence>
<evidence type="ECO:0000256" key="2">
    <source>
        <dbReference type="SAM" id="SignalP"/>
    </source>
</evidence>
<feature type="signal peptide" evidence="2">
    <location>
        <begin position="1"/>
        <end position="26"/>
    </location>
</feature>
<dbReference type="PATRIC" id="fig|1423811.3.peg.1720"/>
<evidence type="ECO:0000259" key="3">
    <source>
        <dbReference type="Pfam" id="PF13529"/>
    </source>
</evidence>
<proteinExistence type="predicted"/>
<evidence type="ECO:0000313" key="5">
    <source>
        <dbReference type="Proteomes" id="UP000050929"/>
    </source>
</evidence>
<dbReference type="OrthoDB" id="1164310at2"/>
<feature type="region of interest" description="Disordered" evidence="1">
    <location>
        <begin position="31"/>
        <end position="122"/>
    </location>
</feature>
<feature type="chain" id="PRO_5006405918" evidence="2">
    <location>
        <begin position="27"/>
        <end position="426"/>
    </location>
</feature>
<dbReference type="PANTHER" id="PTHR37806">
    <property type="entry name" value="LMO0724 PROTEIN"/>
    <property type="match status" value="1"/>
</dbReference>
<gene>
    <name evidence="4" type="ORF">FC72_GL001685</name>
</gene>
<dbReference type="Gene3D" id="3.90.70.10">
    <property type="entry name" value="Cysteine proteinases"/>
    <property type="match status" value="1"/>
</dbReference>